<keyword evidence="3" id="KW-1185">Reference proteome</keyword>
<comment type="caution">
    <text evidence="2">The sequence shown here is derived from an EMBL/GenBank/DDBJ whole genome shotgun (WGS) entry which is preliminary data.</text>
</comment>
<dbReference type="Proteomes" id="UP001500238">
    <property type="component" value="Unassembled WGS sequence"/>
</dbReference>
<dbReference type="InterPro" id="IPR018551">
    <property type="entry name" value="DUF2007"/>
</dbReference>
<name>A0ABP3SZZ7_9SPHN</name>
<sequence>MSIVELGRYDRNLANIIVGRLDAEGIDAIAFDGGASIADGSYLLIPVRVMVDEDDLDAAQAIVAAAQI</sequence>
<protein>
    <recommendedName>
        <fullName evidence="1">DUF2007 domain-containing protein</fullName>
    </recommendedName>
</protein>
<feature type="domain" description="DUF2007" evidence="1">
    <location>
        <begin position="10"/>
        <end position="66"/>
    </location>
</feature>
<accession>A0ABP3SZZ7</accession>
<reference evidence="3" key="1">
    <citation type="journal article" date="2019" name="Int. J. Syst. Evol. Microbiol.">
        <title>The Global Catalogue of Microorganisms (GCM) 10K type strain sequencing project: providing services to taxonomists for standard genome sequencing and annotation.</title>
        <authorList>
            <consortium name="The Broad Institute Genomics Platform"/>
            <consortium name="The Broad Institute Genome Sequencing Center for Infectious Disease"/>
            <person name="Wu L."/>
            <person name="Ma J."/>
        </authorList>
    </citation>
    <scope>NUCLEOTIDE SEQUENCE [LARGE SCALE GENOMIC DNA]</scope>
    <source>
        <strain evidence="3">JCM 14603</strain>
    </source>
</reference>
<dbReference type="EMBL" id="BAAAES010000001">
    <property type="protein sequence ID" value="GAA0658104.1"/>
    <property type="molecule type" value="Genomic_DNA"/>
</dbReference>
<organism evidence="2 3">
    <name type="scientific">Sphingomonas insulae</name>
    <dbReference type="NCBI Taxonomy" id="424800"/>
    <lineage>
        <taxon>Bacteria</taxon>
        <taxon>Pseudomonadati</taxon>
        <taxon>Pseudomonadota</taxon>
        <taxon>Alphaproteobacteria</taxon>
        <taxon>Sphingomonadales</taxon>
        <taxon>Sphingomonadaceae</taxon>
        <taxon>Sphingomonas</taxon>
    </lineage>
</organism>
<dbReference type="RefSeq" id="WP_163957374.1">
    <property type="nucleotide sequence ID" value="NZ_BAAAES010000001.1"/>
</dbReference>
<proteinExistence type="predicted"/>
<evidence type="ECO:0000259" key="1">
    <source>
        <dbReference type="Pfam" id="PF09413"/>
    </source>
</evidence>
<dbReference type="Gene3D" id="3.30.70.790">
    <property type="entry name" value="UreE, C-terminal domain"/>
    <property type="match status" value="1"/>
</dbReference>
<evidence type="ECO:0000313" key="2">
    <source>
        <dbReference type="EMBL" id="GAA0658104.1"/>
    </source>
</evidence>
<dbReference type="Pfam" id="PF09413">
    <property type="entry name" value="DUF2007"/>
    <property type="match status" value="1"/>
</dbReference>
<dbReference type="InterPro" id="IPR011322">
    <property type="entry name" value="N-reg_PII-like_a/b"/>
</dbReference>
<gene>
    <name evidence="2" type="ORF">GCM10009102_02920</name>
</gene>
<dbReference type="SUPFAM" id="SSF54913">
    <property type="entry name" value="GlnB-like"/>
    <property type="match status" value="1"/>
</dbReference>
<evidence type="ECO:0000313" key="3">
    <source>
        <dbReference type="Proteomes" id="UP001500238"/>
    </source>
</evidence>